<name>A0A366HAS4_9BACT</name>
<dbReference type="InterPro" id="IPR002104">
    <property type="entry name" value="Integrase_catalytic"/>
</dbReference>
<dbReference type="EMBL" id="QNRR01000011">
    <property type="protein sequence ID" value="RBP38581.1"/>
    <property type="molecule type" value="Genomic_DNA"/>
</dbReference>
<dbReference type="Proteomes" id="UP000253426">
    <property type="component" value="Unassembled WGS sequence"/>
</dbReference>
<accession>A0A366HAS4</accession>
<sequence length="425" mass="48376">MHSKTDIRHWRSVVFRPKVSKSGREIQQLYVKIQYRGRRETFALQTNNQDKAAEKARQIYLSLVAKGWDETLAERKPKKHRAAGKVATVGDLIKVASERSDIERRTVADYCRAFRLIVGHILGMGAAPRNSSRDDLRRRQARIDQTMLSSITTLKIEQWRHKILATAASKGPSVSRRAKNSLNSQLRQAKSLFSGNALKYLEEGKLIHNPFEGVGLEPRQSMRYHSEIDLDHLIDLALHGNKERDIDRLPSAQLKVFLLAALAGLRRNEIDKLEWSSFRWDENTIRLQATDYFRPKTEESLGDVNVDRELMHALQTLRGNSTSAFVVEAPSSPRLNVGYSAYRCTKVFDATTKWLRNAGVNTRTPLHTLRKEFGSLMCSRYGIYVASRALRHRDIHITSQHYVDTKQRLVPGLSGALAVVRSPTA</sequence>
<reference evidence="3 4" key="1">
    <citation type="submission" date="2018-06" db="EMBL/GenBank/DDBJ databases">
        <title>Genomic Encyclopedia of Type Strains, Phase IV (KMG-IV): sequencing the most valuable type-strain genomes for metagenomic binning, comparative biology and taxonomic classification.</title>
        <authorList>
            <person name="Goeker M."/>
        </authorList>
    </citation>
    <scope>NUCLEOTIDE SEQUENCE [LARGE SCALE GENOMIC DNA]</scope>
    <source>
        <strain evidence="3 4">DSM 25532</strain>
    </source>
</reference>
<dbReference type="SUPFAM" id="SSF56349">
    <property type="entry name" value="DNA breaking-rejoining enzymes"/>
    <property type="match status" value="1"/>
</dbReference>
<dbReference type="GO" id="GO:0015074">
    <property type="term" value="P:DNA integration"/>
    <property type="evidence" value="ECO:0007669"/>
    <property type="project" value="InterPro"/>
</dbReference>
<keyword evidence="4" id="KW-1185">Reference proteome</keyword>
<organism evidence="3 4">
    <name type="scientific">Roseimicrobium gellanilyticum</name>
    <dbReference type="NCBI Taxonomy" id="748857"/>
    <lineage>
        <taxon>Bacteria</taxon>
        <taxon>Pseudomonadati</taxon>
        <taxon>Verrucomicrobiota</taxon>
        <taxon>Verrucomicrobiia</taxon>
        <taxon>Verrucomicrobiales</taxon>
        <taxon>Verrucomicrobiaceae</taxon>
        <taxon>Roseimicrobium</taxon>
    </lineage>
</organism>
<protein>
    <submittedName>
        <fullName evidence="3">Phage integrase family protein</fullName>
    </submittedName>
</protein>
<comment type="caution">
    <text evidence="3">The sequence shown here is derived from an EMBL/GenBank/DDBJ whole genome shotgun (WGS) entry which is preliminary data.</text>
</comment>
<gene>
    <name evidence="3" type="ORF">DES53_11199</name>
</gene>
<evidence type="ECO:0000313" key="4">
    <source>
        <dbReference type="Proteomes" id="UP000253426"/>
    </source>
</evidence>
<dbReference type="RefSeq" id="WP_113961033.1">
    <property type="nucleotide sequence ID" value="NZ_QNRR01000011.1"/>
</dbReference>
<dbReference type="Pfam" id="PF00589">
    <property type="entry name" value="Phage_integrase"/>
    <property type="match status" value="1"/>
</dbReference>
<dbReference type="InterPro" id="IPR011010">
    <property type="entry name" value="DNA_brk_join_enz"/>
</dbReference>
<dbReference type="AlphaFoldDB" id="A0A366HAS4"/>
<evidence type="ECO:0000313" key="3">
    <source>
        <dbReference type="EMBL" id="RBP38581.1"/>
    </source>
</evidence>
<evidence type="ECO:0000256" key="1">
    <source>
        <dbReference type="ARBA" id="ARBA00023172"/>
    </source>
</evidence>
<evidence type="ECO:0000259" key="2">
    <source>
        <dbReference type="Pfam" id="PF00589"/>
    </source>
</evidence>
<feature type="domain" description="Tyr recombinase" evidence="2">
    <location>
        <begin position="254"/>
        <end position="406"/>
    </location>
</feature>
<dbReference type="GO" id="GO:0006310">
    <property type="term" value="P:DNA recombination"/>
    <property type="evidence" value="ECO:0007669"/>
    <property type="project" value="UniProtKB-KW"/>
</dbReference>
<dbReference type="GO" id="GO:0003677">
    <property type="term" value="F:DNA binding"/>
    <property type="evidence" value="ECO:0007669"/>
    <property type="project" value="InterPro"/>
</dbReference>
<proteinExistence type="predicted"/>
<keyword evidence="1" id="KW-0233">DNA recombination</keyword>
<dbReference type="InterPro" id="IPR013762">
    <property type="entry name" value="Integrase-like_cat_sf"/>
</dbReference>
<dbReference type="Gene3D" id="1.10.443.10">
    <property type="entry name" value="Intergrase catalytic core"/>
    <property type="match status" value="1"/>
</dbReference>
<dbReference type="OrthoDB" id="199998at2"/>